<evidence type="ECO:0000313" key="2">
    <source>
        <dbReference type="Proteomes" id="UP000635477"/>
    </source>
</evidence>
<dbReference type="AlphaFoldDB" id="A0A8H4UPS5"/>
<keyword evidence="2" id="KW-1185">Reference proteome</keyword>
<gene>
    <name evidence="1" type="ORF">FZEAL_3113</name>
</gene>
<name>A0A8H4UPS5_9HYPO</name>
<sequence length="89" mass="10245">MCISKQYLRQCPRCNSKDVVHRDVLPCQQAVLRGNVEPEKCPSSHTKLPDQLLDDTDSRSLCRACRLRVQQGGFEILQRWMEEGGQETK</sequence>
<dbReference type="EMBL" id="JABEYC010000190">
    <property type="protein sequence ID" value="KAF4980998.1"/>
    <property type="molecule type" value="Genomic_DNA"/>
</dbReference>
<accession>A0A8H4UPS5</accession>
<organism evidence="1 2">
    <name type="scientific">Fusarium zealandicum</name>
    <dbReference type="NCBI Taxonomy" id="1053134"/>
    <lineage>
        <taxon>Eukaryota</taxon>
        <taxon>Fungi</taxon>
        <taxon>Dikarya</taxon>
        <taxon>Ascomycota</taxon>
        <taxon>Pezizomycotina</taxon>
        <taxon>Sordariomycetes</taxon>
        <taxon>Hypocreomycetidae</taxon>
        <taxon>Hypocreales</taxon>
        <taxon>Nectriaceae</taxon>
        <taxon>Fusarium</taxon>
        <taxon>Fusarium staphyleae species complex</taxon>
    </lineage>
</organism>
<proteinExistence type="predicted"/>
<protein>
    <submittedName>
        <fullName evidence="1">Uncharacterized protein</fullName>
    </submittedName>
</protein>
<evidence type="ECO:0000313" key="1">
    <source>
        <dbReference type="EMBL" id="KAF4980998.1"/>
    </source>
</evidence>
<comment type="caution">
    <text evidence="1">The sequence shown here is derived from an EMBL/GenBank/DDBJ whole genome shotgun (WGS) entry which is preliminary data.</text>
</comment>
<dbReference type="Proteomes" id="UP000635477">
    <property type="component" value="Unassembled WGS sequence"/>
</dbReference>
<dbReference type="OrthoDB" id="5086009at2759"/>
<reference evidence="1" key="1">
    <citation type="journal article" date="2020" name="BMC Genomics">
        <title>Correction to: Identification and distribution of gene clusters required for synthesis of sphingolipid metabolism inhibitors in diverse species of the filamentous fungus Fusarium.</title>
        <authorList>
            <person name="Kim H.S."/>
            <person name="Lohmar J.M."/>
            <person name="Busman M."/>
            <person name="Brown D.W."/>
            <person name="Naumann T.A."/>
            <person name="Divon H.H."/>
            <person name="Lysoe E."/>
            <person name="Uhlig S."/>
            <person name="Proctor R.H."/>
        </authorList>
    </citation>
    <scope>NUCLEOTIDE SEQUENCE</scope>
    <source>
        <strain evidence="1">NRRL 22465</strain>
    </source>
</reference>
<reference evidence="1" key="2">
    <citation type="submission" date="2020-05" db="EMBL/GenBank/DDBJ databases">
        <authorList>
            <person name="Kim H.-S."/>
            <person name="Proctor R.H."/>
            <person name="Brown D.W."/>
        </authorList>
    </citation>
    <scope>NUCLEOTIDE SEQUENCE</scope>
    <source>
        <strain evidence="1">NRRL 22465</strain>
    </source>
</reference>